<proteinExistence type="predicted"/>
<evidence type="ECO:0000256" key="2">
    <source>
        <dbReference type="SAM" id="SignalP"/>
    </source>
</evidence>
<keyword evidence="1" id="KW-1133">Transmembrane helix</keyword>
<keyword evidence="4" id="KW-1185">Reference proteome</keyword>
<comment type="caution">
    <text evidence="3">The sequence shown here is derived from an EMBL/GenBank/DDBJ whole genome shotgun (WGS) entry which is preliminary data.</text>
</comment>
<evidence type="ECO:0008006" key="5">
    <source>
        <dbReference type="Google" id="ProtNLM"/>
    </source>
</evidence>
<feature type="transmembrane region" description="Helical" evidence="1">
    <location>
        <begin position="198"/>
        <end position="215"/>
    </location>
</feature>
<keyword evidence="1" id="KW-0812">Transmembrane</keyword>
<gene>
    <name evidence="3" type="ORF">JOE69_001018</name>
</gene>
<dbReference type="EMBL" id="JAVDQF010000001">
    <property type="protein sequence ID" value="MDR6268780.1"/>
    <property type="molecule type" value="Genomic_DNA"/>
</dbReference>
<protein>
    <recommendedName>
        <fullName evidence="5">Integral membrane protein</fullName>
    </recommendedName>
</protein>
<name>A0ABU1J9E8_9MICC</name>
<accession>A0ABU1J9E8</accession>
<reference evidence="3 4" key="1">
    <citation type="submission" date="2023-07" db="EMBL/GenBank/DDBJ databases">
        <title>Sequencing the genomes of 1000 actinobacteria strains.</title>
        <authorList>
            <person name="Klenk H.-P."/>
        </authorList>
    </citation>
    <scope>NUCLEOTIDE SEQUENCE [LARGE SCALE GENOMIC DNA]</scope>
    <source>
        <strain evidence="3 4">DSM 14555</strain>
    </source>
</reference>
<feature type="signal peptide" evidence="2">
    <location>
        <begin position="1"/>
        <end position="25"/>
    </location>
</feature>
<organism evidence="3 4">
    <name type="scientific">Arthrobacter russicus</name>
    <dbReference type="NCBI Taxonomy" id="172040"/>
    <lineage>
        <taxon>Bacteria</taxon>
        <taxon>Bacillati</taxon>
        <taxon>Actinomycetota</taxon>
        <taxon>Actinomycetes</taxon>
        <taxon>Micrococcales</taxon>
        <taxon>Micrococcaceae</taxon>
        <taxon>Arthrobacter</taxon>
    </lineage>
</organism>
<dbReference type="RefSeq" id="WP_309796641.1">
    <property type="nucleotide sequence ID" value="NZ_BAAAHY010000006.1"/>
</dbReference>
<evidence type="ECO:0000313" key="4">
    <source>
        <dbReference type="Proteomes" id="UP001185069"/>
    </source>
</evidence>
<evidence type="ECO:0000313" key="3">
    <source>
        <dbReference type="EMBL" id="MDR6268780.1"/>
    </source>
</evidence>
<feature type="transmembrane region" description="Helical" evidence="1">
    <location>
        <begin position="172"/>
        <end position="191"/>
    </location>
</feature>
<dbReference type="Proteomes" id="UP001185069">
    <property type="component" value="Unassembled WGS sequence"/>
</dbReference>
<keyword evidence="2" id="KW-0732">Signal</keyword>
<sequence>MRSFFSAIAAIAALLLAAVSVPAIWADRTVVNPDGFVAMAGPLGNDPQFQQALAAATARAVTSQLDAAPALQQLIAPAVQSATQNLAADPGFPAAWAETLRRSNELTVVDPAANANDTGALNLDVAPLLQLVIKKIGAGVGQEIPAPQQVLVSLGSPNQRTAIVRLSEVSSLGVWLAGGALLAFALALVIARRRSTTLALVGLGLAAIAGLWKLGLELLSKSVLDTAGGNAVADMFKQQYVSAAAASFNGWILITLITAGGLVLIGLVSRAAGRRGSA</sequence>
<feature type="chain" id="PRO_5046471089" description="Integral membrane protein" evidence="2">
    <location>
        <begin position="26"/>
        <end position="278"/>
    </location>
</feature>
<keyword evidence="1" id="KW-0472">Membrane</keyword>
<evidence type="ECO:0000256" key="1">
    <source>
        <dbReference type="SAM" id="Phobius"/>
    </source>
</evidence>
<feature type="transmembrane region" description="Helical" evidence="1">
    <location>
        <begin position="248"/>
        <end position="268"/>
    </location>
</feature>